<dbReference type="InterPro" id="IPR015424">
    <property type="entry name" value="PyrdxlP-dep_Trfase"/>
</dbReference>
<comment type="caution">
    <text evidence="3">The sequence shown here is derived from an EMBL/GenBank/DDBJ whole genome shotgun (WGS) entry which is preliminary data.</text>
</comment>
<reference evidence="3 4" key="1">
    <citation type="journal article" date="2007" name="Int. J. Syst. Evol. Microbiol.">
        <title>Description of Pelomonas aquatica sp. nov. and Pelomonas puraquae sp. nov., isolated from industrial and haemodialysis water.</title>
        <authorList>
            <person name="Gomila M."/>
            <person name="Bowien B."/>
            <person name="Falsen E."/>
            <person name="Moore E.R."/>
            <person name="Lalucat J."/>
        </authorList>
    </citation>
    <scope>NUCLEOTIDE SEQUENCE [LARGE SCALE GENOMIC DNA]</scope>
    <source>
        <strain evidence="3 4">CCUG 52769</strain>
    </source>
</reference>
<evidence type="ECO:0000313" key="4">
    <source>
        <dbReference type="Proteomes" id="UP000197446"/>
    </source>
</evidence>
<name>A0A254NBX0_9BURK</name>
<evidence type="ECO:0000256" key="2">
    <source>
        <dbReference type="RuleBase" id="RU004508"/>
    </source>
</evidence>
<gene>
    <name evidence="3" type="ORF">CDO81_03060</name>
</gene>
<accession>A0A254NBX0</accession>
<comment type="similarity">
    <text evidence="1 2">Belongs to the DegT/DnrJ/EryC1 family.</text>
</comment>
<dbReference type="InterPro" id="IPR000653">
    <property type="entry name" value="DegT/StrS_aminotransferase"/>
</dbReference>
<dbReference type="GO" id="GO:0000271">
    <property type="term" value="P:polysaccharide biosynthetic process"/>
    <property type="evidence" value="ECO:0007669"/>
    <property type="project" value="TreeGrafter"/>
</dbReference>
<evidence type="ECO:0008006" key="5">
    <source>
        <dbReference type="Google" id="ProtNLM"/>
    </source>
</evidence>
<keyword evidence="2" id="KW-0663">Pyridoxal phosphate</keyword>
<dbReference type="Pfam" id="PF01041">
    <property type="entry name" value="DegT_DnrJ_EryC1"/>
    <property type="match status" value="1"/>
</dbReference>
<proteinExistence type="inferred from homology"/>
<organism evidence="3 4">
    <name type="scientific">Roseateles puraquae</name>
    <dbReference type="NCBI Taxonomy" id="431059"/>
    <lineage>
        <taxon>Bacteria</taxon>
        <taxon>Pseudomonadati</taxon>
        <taxon>Pseudomonadota</taxon>
        <taxon>Betaproteobacteria</taxon>
        <taxon>Burkholderiales</taxon>
        <taxon>Sphaerotilaceae</taxon>
        <taxon>Roseateles</taxon>
    </lineage>
</organism>
<dbReference type="Proteomes" id="UP000197446">
    <property type="component" value="Unassembled WGS sequence"/>
</dbReference>
<dbReference type="PANTHER" id="PTHR30244:SF34">
    <property type="entry name" value="DTDP-4-AMINO-4,6-DIDEOXYGALACTOSE TRANSAMINASE"/>
    <property type="match status" value="1"/>
</dbReference>
<dbReference type="PANTHER" id="PTHR30244">
    <property type="entry name" value="TRANSAMINASE"/>
    <property type="match status" value="1"/>
</dbReference>
<evidence type="ECO:0000313" key="3">
    <source>
        <dbReference type="EMBL" id="OWR05456.1"/>
    </source>
</evidence>
<dbReference type="GO" id="GO:0008483">
    <property type="term" value="F:transaminase activity"/>
    <property type="evidence" value="ECO:0007669"/>
    <property type="project" value="TreeGrafter"/>
</dbReference>
<dbReference type="EMBL" id="NISI01000001">
    <property type="protein sequence ID" value="OWR05456.1"/>
    <property type="molecule type" value="Genomic_DNA"/>
</dbReference>
<dbReference type="InterPro" id="IPR015421">
    <property type="entry name" value="PyrdxlP-dep_Trfase_major"/>
</dbReference>
<dbReference type="SUPFAM" id="SSF53383">
    <property type="entry name" value="PLP-dependent transferases"/>
    <property type="match status" value="1"/>
</dbReference>
<protein>
    <recommendedName>
        <fullName evidence="5">Nucleotide sugar aminotransferase</fullName>
    </recommendedName>
</protein>
<evidence type="ECO:0000256" key="1">
    <source>
        <dbReference type="ARBA" id="ARBA00037999"/>
    </source>
</evidence>
<keyword evidence="4" id="KW-1185">Reference proteome</keyword>
<dbReference type="GO" id="GO:0030170">
    <property type="term" value="F:pyridoxal phosphate binding"/>
    <property type="evidence" value="ECO:0007669"/>
    <property type="project" value="TreeGrafter"/>
</dbReference>
<dbReference type="Gene3D" id="3.40.640.10">
    <property type="entry name" value="Type I PLP-dependent aspartate aminotransferase-like (Major domain)"/>
    <property type="match status" value="1"/>
</dbReference>
<sequence>MPRNPVPGPHNVQADAEPARLHCLLDEPDMQFTTSGRAAILLGLEALGLAPTDRVLVPSYHCPTMVSPALALGLPVGFYPIDASGRPSLEWLEQHAPADTRVLCAAHYFGLPLDLRPVKAWCEARGVLMLEDCAHAMFGQGPGGPVGALGDVVIASLPKFFAVQEGGLLRLRAPQHSAPPLRPAGAVAELKAWFDTLEISASHGRLGGWGLWARPLLAAKRAVRRAPAPAAVAAAAPEAFDPSGNYARIDMALSHRAPCRITLDTATRSARGRVTAQRRRHYQAMVAAVNGRRGVHPLFPELPAQAAPYVMPLWVDQPDPAYRSLRERGVPVSRWDWLWPGVPDMAGDQGKTWSHHVLQVHCHQDMTDEDRDWVIGSVLALCER</sequence>
<dbReference type="AlphaFoldDB" id="A0A254NBX0"/>